<evidence type="ECO:0000256" key="1">
    <source>
        <dbReference type="SAM" id="MobiDB-lite"/>
    </source>
</evidence>
<name>A0AAN6G5V8_9BASI</name>
<sequence length="685" mass="72848">MTAALPAAPAAPVALLLDAHPGPLSRPSAKGKGKEESSYPQDAQEESPSLQQRTYWRRAKWSPDGSHVLLQGEQHTLETKRLLPIQASFEADTEMGEGARRTCRLEAGSLPMYRAPAPLLDATWYPYARAPTDGRTEGKEDEQASPASGGGATARREDQDEAAAQQWAKKQSWCFLSSVRNVPVRLVDADSGTSRSSYGVMDHVERFVAPTAMAFSPYGDRFYAGHDSYLTIHDLSHPGLNTHDATLALAGPANNISTHRSRPQPWRTQPAANPSKEGEDGNGGQVVATTKATTVSRRAKLRMKRALRRQLAAVQQRGIVSSLAVALDPGFHSDPTHLDLGADGDGRTPDLVCVGTFAGNVGLYAMGRGRSAGECCVAGWKETNGQGISQLAFHPTAPNLLFVRSRRSNAIKVYDIRLLCGCLAVDFQAPRAQASYDGRTSGTLVAVLMPSVGVRGGKKKETGNGQPGKNGKGTQQRLFFDVHPSGRWLCAGDAGGIVRIWNIDVSAPSFSANPLSMDAGEAAAKGGEQDPQHAGIKTTEGKRTLRSLLDEFEARLVGGGEEDAQNAQIKAIRLEPTMHWQAHPDPVACAAFHPSLPLLLTLGGTRRTDDEADSEPGRDDSDESNSGSSGSSDSESDADPNSDAEVDGASDGDVDAGATSLKSGKHGEALKLWHVPLMDVSSSTS</sequence>
<dbReference type="InterPro" id="IPR015943">
    <property type="entry name" value="WD40/YVTN_repeat-like_dom_sf"/>
</dbReference>
<dbReference type="Proteomes" id="UP001176521">
    <property type="component" value="Unassembled WGS sequence"/>
</dbReference>
<evidence type="ECO:0000313" key="2">
    <source>
        <dbReference type="EMBL" id="KAK0522556.1"/>
    </source>
</evidence>
<gene>
    <name evidence="2" type="ORF">OC842_006427</name>
</gene>
<feature type="region of interest" description="Disordered" evidence="1">
    <location>
        <begin position="606"/>
        <end position="685"/>
    </location>
</feature>
<evidence type="ECO:0000313" key="3">
    <source>
        <dbReference type="Proteomes" id="UP001176521"/>
    </source>
</evidence>
<dbReference type="SUPFAM" id="SSF50998">
    <property type="entry name" value="Quinoprotein alcohol dehydrogenase-like"/>
    <property type="match status" value="1"/>
</dbReference>
<organism evidence="2 3">
    <name type="scientific">Tilletia horrida</name>
    <dbReference type="NCBI Taxonomy" id="155126"/>
    <lineage>
        <taxon>Eukaryota</taxon>
        <taxon>Fungi</taxon>
        <taxon>Dikarya</taxon>
        <taxon>Basidiomycota</taxon>
        <taxon>Ustilaginomycotina</taxon>
        <taxon>Exobasidiomycetes</taxon>
        <taxon>Tilletiales</taxon>
        <taxon>Tilletiaceae</taxon>
        <taxon>Tilletia</taxon>
    </lineage>
</organism>
<feature type="region of interest" description="Disordered" evidence="1">
    <location>
        <begin position="254"/>
        <end position="295"/>
    </location>
</feature>
<reference evidence="2" key="1">
    <citation type="journal article" date="2023" name="PhytoFront">
        <title>Draft Genome Resources of Seven Strains of Tilletia horrida, Causal Agent of Kernel Smut of Rice.</title>
        <authorList>
            <person name="Khanal S."/>
            <person name="Antony Babu S."/>
            <person name="Zhou X.G."/>
        </authorList>
    </citation>
    <scope>NUCLEOTIDE SEQUENCE</scope>
    <source>
        <strain evidence="2">TX3</strain>
    </source>
</reference>
<dbReference type="InterPro" id="IPR051150">
    <property type="entry name" value="SWT21/TCAB1_mRNA_Telomere"/>
</dbReference>
<accession>A0AAN6G5V8</accession>
<dbReference type="EMBL" id="JAPDMQ010000577">
    <property type="protein sequence ID" value="KAK0522556.1"/>
    <property type="molecule type" value="Genomic_DNA"/>
</dbReference>
<comment type="caution">
    <text evidence="2">The sequence shown here is derived from an EMBL/GenBank/DDBJ whole genome shotgun (WGS) entry which is preliminary data.</text>
</comment>
<dbReference type="Gene3D" id="2.130.10.10">
    <property type="entry name" value="YVTN repeat-like/Quinoprotein amine dehydrogenase"/>
    <property type="match status" value="1"/>
</dbReference>
<feature type="region of interest" description="Disordered" evidence="1">
    <location>
        <begin position="131"/>
        <end position="163"/>
    </location>
</feature>
<dbReference type="InterPro" id="IPR011047">
    <property type="entry name" value="Quinoprotein_ADH-like_sf"/>
</dbReference>
<dbReference type="InterPro" id="IPR001680">
    <property type="entry name" value="WD40_rpt"/>
</dbReference>
<feature type="compositionally biased region" description="Polar residues" evidence="1">
    <location>
        <begin position="38"/>
        <end position="51"/>
    </location>
</feature>
<feature type="compositionally biased region" description="Acidic residues" evidence="1">
    <location>
        <begin position="634"/>
        <end position="654"/>
    </location>
</feature>
<dbReference type="Pfam" id="PF00400">
    <property type="entry name" value="WD40"/>
    <property type="match status" value="1"/>
</dbReference>
<protein>
    <submittedName>
        <fullName evidence="2">Uncharacterized protein</fullName>
    </submittedName>
</protein>
<feature type="region of interest" description="Disordered" evidence="1">
    <location>
        <begin position="18"/>
        <end position="51"/>
    </location>
</feature>
<feature type="compositionally biased region" description="Basic and acidic residues" evidence="1">
    <location>
        <begin position="132"/>
        <end position="142"/>
    </location>
</feature>
<dbReference type="AlphaFoldDB" id="A0AAN6G5V8"/>
<dbReference type="SMART" id="SM00320">
    <property type="entry name" value="WD40"/>
    <property type="match status" value="4"/>
</dbReference>
<feature type="compositionally biased region" description="Low complexity" evidence="1">
    <location>
        <begin position="624"/>
        <end position="633"/>
    </location>
</feature>
<dbReference type="PANTHER" id="PTHR13211">
    <property type="entry name" value="TELOMERASE CAJAL BODY PROTEIN 1"/>
    <property type="match status" value="1"/>
</dbReference>
<dbReference type="PANTHER" id="PTHR13211:SF0">
    <property type="entry name" value="TELOMERASE CAJAL BODY PROTEIN 1"/>
    <property type="match status" value="1"/>
</dbReference>
<keyword evidence="3" id="KW-1185">Reference proteome</keyword>
<feature type="region of interest" description="Disordered" evidence="1">
    <location>
        <begin position="520"/>
        <end position="540"/>
    </location>
</feature>
<feature type="region of interest" description="Disordered" evidence="1">
    <location>
        <begin position="455"/>
        <end position="475"/>
    </location>
</feature>
<proteinExistence type="predicted"/>